<dbReference type="Proteomes" id="UP000597138">
    <property type="component" value="Unassembled WGS sequence"/>
</dbReference>
<name>A0A069P729_9BURK</name>
<feature type="transmembrane region" description="Helical" evidence="1">
    <location>
        <begin position="36"/>
        <end position="57"/>
    </location>
</feature>
<dbReference type="RefSeq" id="WP_035961093.1">
    <property type="nucleotide sequence ID" value="NZ_BMEG01000001.1"/>
</dbReference>
<evidence type="ECO:0000313" key="3">
    <source>
        <dbReference type="EMBL" id="KDR36423.1"/>
    </source>
</evidence>
<keyword evidence="1" id="KW-1133">Transmembrane helix</keyword>
<dbReference type="eggNOG" id="ENOG50316ZB">
    <property type="taxonomic scope" value="Bacteria"/>
</dbReference>
<evidence type="ECO:0000313" key="5">
    <source>
        <dbReference type="Proteomes" id="UP000597138"/>
    </source>
</evidence>
<protein>
    <submittedName>
        <fullName evidence="3">Uncharacterized protein</fullName>
    </submittedName>
</protein>
<gene>
    <name evidence="3" type="ORF">BG57_16305</name>
    <name evidence="2" type="ORF">GCM10010985_07350</name>
</gene>
<keyword evidence="1" id="KW-0812">Transmembrane</keyword>
<reference evidence="2" key="1">
    <citation type="journal article" date="2014" name="Int. J. Syst. Evol. Microbiol.">
        <title>Complete genome of a new Firmicutes species belonging to the dominant human colonic microbiota ('Ruminococcus bicirculans') reveals two chromosomes and a selective capacity to utilize plant glucans.</title>
        <authorList>
            <consortium name="NISC Comparative Sequencing Program"/>
            <person name="Wegmann U."/>
            <person name="Louis P."/>
            <person name="Goesmann A."/>
            <person name="Henrissat B."/>
            <person name="Duncan S.H."/>
            <person name="Flint H.J."/>
        </authorList>
    </citation>
    <scope>NUCLEOTIDE SEQUENCE</scope>
    <source>
        <strain evidence="2">CGMCC 1.11013</strain>
    </source>
</reference>
<reference evidence="2" key="4">
    <citation type="submission" date="2024-05" db="EMBL/GenBank/DDBJ databases">
        <authorList>
            <person name="Sun Q."/>
            <person name="Zhou Y."/>
        </authorList>
    </citation>
    <scope>NUCLEOTIDE SEQUENCE</scope>
    <source>
        <strain evidence="2">CGMCC 1.11013</strain>
    </source>
</reference>
<reference evidence="5" key="3">
    <citation type="journal article" date="2019" name="Int. J. Syst. Evol. Microbiol.">
        <title>The Global Catalogue of Microorganisms (GCM) 10K type strain sequencing project: providing services to taxonomists for standard genome sequencing and annotation.</title>
        <authorList>
            <consortium name="The Broad Institute Genomics Platform"/>
            <consortium name="The Broad Institute Genome Sequencing Center for Infectious Disease"/>
            <person name="Wu L."/>
            <person name="Ma J."/>
        </authorList>
    </citation>
    <scope>NUCLEOTIDE SEQUENCE [LARGE SCALE GENOMIC DNA]</scope>
    <source>
        <strain evidence="5">CGMCC 1.11013</strain>
    </source>
</reference>
<dbReference type="STRING" id="1071679.BG57_16305"/>
<feature type="transmembrane region" description="Helical" evidence="1">
    <location>
        <begin position="6"/>
        <end position="24"/>
    </location>
</feature>
<evidence type="ECO:0000313" key="2">
    <source>
        <dbReference type="EMBL" id="GGD56155.1"/>
    </source>
</evidence>
<keyword evidence="5" id="KW-1185">Reference proteome</keyword>
<keyword evidence="1" id="KW-0472">Membrane</keyword>
<dbReference type="AlphaFoldDB" id="A0A069P729"/>
<organism evidence="3 4">
    <name type="scientific">Caballeronia grimmiae</name>
    <dbReference type="NCBI Taxonomy" id="1071679"/>
    <lineage>
        <taxon>Bacteria</taxon>
        <taxon>Pseudomonadati</taxon>
        <taxon>Pseudomonadota</taxon>
        <taxon>Betaproteobacteria</taxon>
        <taxon>Burkholderiales</taxon>
        <taxon>Burkholderiaceae</taxon>
        <taxon>Caballeronia</taxon>
    </lineage>
</organism>
<evidence type="ECO:0000313" key="4">
    <source>
        <dbReference type="Proteomes" id="UP000027439"/>
    </source>
</evidence>
<dbReference type="Proteomes" id="UP000027439">
    <property type="component" value="Unassembled WGS sequence"/>
</dbReference>
<comment type="caution">
    <text evidence="3">The sequence shown here is derived from an EMBL/GenBank/DDBJ whole genome shotgun (WGS) entry which is preliminary data.</text>
</comment>
<accession>A0A069P729</accession>
<dbReference type="OrthoDB" id="9135219at2"/>
<proteinExistence type="predicted"/>
<evidence type="ECO:0000256" key="1">
    <source>
        <dbReference type="SAM" id="Phobius"/>
    </source>
</evidence>
<dbReference type="EMBL" id="BMEG01000001">
    <property type="protein sequence ID" value="GGD56155.1"/>
    <property type="molecule type" value="Genomic_DNA"/>
</dbReference>
<dbReference type="EMBL" id="JFHE01000003">
    <property type="protein sequence ID" value="KDR36423.1"/>
    <property type="molecule type" value="Genomic_DNA"/>
</dbReference>
<reference evidence="3 4" key="2">
    <citation type="submission" date="2014-03" db="EMBL/GenBank/DDBJ databases">
        <title>Draft Genome Sequences of Four Burkholderia Strains.</title>
        <authorList>
            <person name="Liu X.Y."/>
            <person name="Li C.X."/>
            <person name="Xu J.H."/>
        </authorList>
    </citation>
    <scope>NUCLEOTIDE SEQUENCE [LARGE SCALE GENOMIC DNA]</scope>
    <source>
        <strain evidence="3 4">R27</strain>
    </source>
</reference>
<sequence>MRLYLQSSHLVAMIAIALSVALLLAIRFRPATWRGVLCEAVVANLGAIAAVIAFEVLTA</sequence>